<proteinExistence type="predicted"/>
<evidence type="ECO:0000256" key="4">
    <source>
        <dbReference type="ARBA" id="ARBA00022692"/>
    </source>
</evidence>
<evidence type="ECO:0000256" key="10">
    <source>
        <dbReference type="SAM" id="MobiDB-lite"/>
    </source>
</evidence>
<evidence type="ECO:0000259" key="11">
    <source>
        <dbReference type="Pfam" id="PF07715"/>
    </source>
</evidence>
<accession>A0A382HK51</accession>
<sequence length="261" mass="28144">MRFKVLKSLTIFLAVVVASTLQAAEVLEEVVVTATKRATNLQDVPISVGVVTGEFMETFDIKDMSDVQNFIPGLQVQQTFGSWAVRIRGLGSGITNLAFDSSVPVYVDDVYCGRGKCMESAFLDVERLEVARGPQGALFGKSTIAGAISSISARPTDEFTAEIRLGAEMEDGGYQASGFISGALSDSVRARLAFKTADLDGYTDNIFLGQEDGDKEVNVVRLGIEWDISDETSLYVKIESGESNTDGRNNQLVRPGLMSLS</sequence>
<dbReference type="Pfam" id="PF07715">
    <property type="entry name" value="Plug"/>
    <property type="match status" value="1"/>
</dbReference>
<keyword evidence="5" id="KW-0408">Iron</keyword>
<evidence type="ECO:0000256" key="7">
    <source>
        <dbReference type="ARBA" id="ARBA00023077"/>
    </source>
</evidence>
<evidence type="ECO:0000256" key="2">
    <source>
        <dbReference type="ARBA" id="ARBA00022448"/>
    </source>
</evidence>
<evidence type="ECO:0000256" key="9">
    <source>
        <dbReference type="ARBA" id="ARBA00023237"/>
    </source>
</evidence>
<keyword evidence="3" id="KW-0410">Iron transport</keyword>
<gene>
    <name evidence="12" type="ORF">METZ01_LOCUS240530</name>
</gene>
<organism evidence="12">
    <name type="scientific">marine metagenome</name>
    <dbReference type="NCBI Taxonomy" id="408172"/>
    <lineage>
        <taxon>unclassified sequences</taxon>
        <taxon>metagenomes</taxon>
        <taxon>ecological metagenomes</taxon>
    </lineage>
</organism>
<evidence type="ECO:0000256" key="6">
    <source>
        <dbReference type="ARBA" id="ARBA00023065"/>
    </source>
</evidence>
<evidence type="ECO:0000256" key="3">
    <source>
        <dbReference type="ARBA" id="ARBA00022496"/>
    </source>
</evidence>
<dbReference type="PROSITE" id="PS52016">
    <property type="entry name" value="TONB_DEPENDENT_REC_3"/>
    <property type="match status" value="1"/>
</dbReference>
<dbReference type="SUPFAM" id="SSF56935">
    <property type="entry name" value="Porins"/>
    <property type="match status" value="1"/>
</dbReference>
<dbReference type="GO" id="GO:0009279">
    <property type="term" value="C:cell outer membrane"/>
    <property type="evidence" value="ECO:0007669"/>
    <property type="project" value="UniProtKB-SubCell"/>
</dbReference>
<keyword evidence="4" id="KW-0812">Transmembrane</keyword>
<dbReference type="EMBL" id="UINC01061761">
    <property type="protein sequence ID" value="SVB87676.1"/>
    <property type="molecule type" value="Genomic_DNA"/>
</dbReference>
<reference evidence="12" key="1">
    <citation type="submission" date="2018-05" db="EMBL/GenBank/DDBJ databases">
        <authorList>
            <person name="Lanie J.A."/>
            <person name="Ng W.-L."/>
            <person name="Kazmierczak K.M."/>
            <person name="Andrzejewski T.M."/>
            <person name="Davidsen T.M."/>
            <person name="Wayne K.J."/>
            <person name="Tettelin H."/>
            <person name="Glass J.I."/>
            <person name="Rusch D."/>
            <person name="Podicherti R."/>
            <person name="Tsui H.-C.T."/>
            <person name="Winkler M.E."/>
        </authorList>
    </citation>
    <scope>NUCLEOTIDE SEQUENCE</scope>
</reference>
<feature type="non-terminal residue" evidence="12">
    <location>
        <position position="261"/>
    </location>
</feature>
<keyword evidence="2" id="KW-0813">Transport</keyword>
<keyword evidence="6" id="KW-0406">Ion transport</keyword>
<dbReference type="Gene3D" id="2.40.170.20">
    <property type="entry name" value="TonB-dependent receptor, beta-barrel domain"/>
    <property type="match status" value="1"/>
</dbReference>
<dbReference type="InterPro" id="IPR012910">
    <property type="entry name" value="Plug_dom"/>
</dbReference>
<comment type="subcellular location">
    <subcellularLocation>
        <location evidence="1">Cell outer membrane</location>
        <topology evidence="1">Multi-pass membrane protein</topology>
    </subcellularLocation>
</comment>
<dbReference type="InterPro" id="IPR039426">
    <property type="entry name" value="TonB-dep_rcpt-like"/>
</dbReference>
<feature type="domain" description="TonB-dependent receptor plug" evidence="11">
    <location>
        <begin position="41"/>
        <end position="147"/>
    </location>
</feature>
<name>A0A382HK51_9ZZZZ</name>
<dbReference type="PANTHER" id="PTHR32552">
    <property type="entry name" value="FERRICHROME IRON RECEPTOR-RELATED"/>
    <property type="match status" value="1"/>
</dbReference>
<dbReference type="AlphaFoldDB" id="A0A382HK51"/>
<evidence type="ECO:0000256" key="8">
    <source>
        <dbReference type="ARBA" id="ARBA00023136"/>
    </source>
</evidence>
<dbReference type="GO" id="GO:0006826">
    <property type="term" value="P:iron ion transport"/>
    <property type="evidence" value="ECO:0007669"/>
    <property type="project" value="UniProtKB-KW"/>
</dbReference>
<keyword evidence="7" id="KW-0798">TonB box</keyword>
<dbReference type="InterPro" id="IPR036942">
    <property type="entry name" value="Beta-barrel_TonB_sf"/>
</dbReference>
<feature type="region of interest" description="Disordered" evidence="10">
    <location>
        <begin position="241"/>
        <end position="261"/>
    </location>
</feature>
<keyword evidence="9" id="KW-0998">Cell outer membrane</keyword>
<feature type="compositionally biased region" description="Polar residues" evidence="10">
    <location>
        <begin position="241"/>
        <end position="252"/>
    </location>
</feature>
<dbReference type="PANTHER" id="PTHR32552:SF81">
    <property type="entry name" value="TONB-DEPENDENT OUTER MEMBRANE RECEPTOR"/>
    <property type="match status" value="1"/>
</dbReference>
<evidence type="ECO:0000313" key="12">
    <source>
        <dbReference type="EMBL" id="SVB87676.1"/>
    </source>
</evidence>
<evidence type="ECO:0000256" key="1">
    <source>
        <dbReference type="ARBA" id="ARBA00004571"/>
    </source>
</evidence>
<protein>
    <recommendedName>
        <fullName evidence="11">TonB-dependent receptor plug domain-containing protein</fullName>
    </recommendedName>
</protein>
<keyword evidence="8" id="KW-0472">Membrane</keyword>
<evidence type="ECO:0000256" key="5">
    <source>
        <dbReference type="ARBA" id="ARBA00023004"/>
    </source>
</evidence>